<sequence length="302" mass="34712">MVSTTKENIDANRQKVMQRLRSEHTYIATLREAMSVEINKLKRRTEPDLVMLRDMLRYLMEYPDVHHHPLEDQLFAKLVTHKDGVRSEVLELLAEHKDLARESLHLYHKLDALVLGDEKLQKNLLRASLTDFLELYGEHVRREETIVFPAAETLLSPEEWRDIARKLHTIDDPVFGMNVSEQYARLRRRISEGVDTAVANVVISELLGLYALIDAFGAVSEGAEELIAFNSQQLRDFKRENRILFSDSDSVAEAMSNAIKVNRRLIEKGWSQHFEIMKKTARAAYLPFAENAGAIVSFNVRG</sequence>
<dbReference type="PANTHER" id="PTHR39966:SF1">
    <property type="entry name" value="HEMERYTHRIN-LIKE DOMAIN-CONTAINING PROTEIN"/>
    <property type="match status" value="1"/>
</dbReference>
<comment type="caution">
    <text evidence="2">The sequence shown here is derived from an EMBL/GenBank/DDBJ whole genome shotgun (WGS) entry which is preliminary data.</text>
</comment>
<dbReference type="RefSeq" id="WP_368376713.1">
    <property type="nucleotide sequence ID" value="NZ_JBFRYB010000001.1"/>
</dbReference>
<keyword evidence="3" id="KW-1185">Reference proteome</keyword>
<dbReference type="Gene3D" id="1.20.120.520">
    <property type="entry name" value="nmb1532 protein domain like"/>
    <property type="match status" value="1"/>
</dbReference>
<dbReference type="InterPro" id="IPR012312">
    <property type="entry name" value="Hemerythrin-like"/>
</dbReference>
<reference evidence="2 3" key="1">
    <citation type="journal article" date="2011" name="Int. J. Syst. Evol. Microbiol.">
        <title>Zhongshania antarctica gen. nov., sp. nov. and Zhongshania guokunii sp. nov., gammaproteobacteria respectively isolated from coastal attached (fast) ice and surface seawater of the Antarctic.</title>
        <authorList>
            <person name="Li H.J."/>
            <person name="Zhang X.Y."/>
            <person name="Chen C.X."/>
            <person name="Zhang Y.J."/>
            <person name="Gao Z.M."/>
            <person name="Yu Y."/>
            <person name="Chen X.L."/>
            <person name="Chen B."/>
            <person name="Zhang Y.Z."/>
        </authorList>
    </citation>
    <scope>NUCLEOTIDE SEQUENCE [LARGE SCALE GENOMIC DNA]</scope>
    <source>
        <strain evidence="2 3">R06B22</strain>
    </source>
</reference>
<evidence type="ECO:0000259" key="1">
    <source>
        <dbReference type="Pfam" id="PF01814"/>
    </source>
</evidence>
<evidence type="ECO:0000313" key="2">
    <source>
        <dbReference type="EMBL" id="MEX1666640.1"/>
    </source>
</evidence>
<dbReference type="EMBL" id="JBFRYB010000001">
    <property type="protein sequence ID" value="MEX1666640.1"/>
    <property type="molecule type" value="Genomic_DNA"/>
</dbReference>
<gene>
    <name evidence="2" type="ORF">AB4875_14190</name>
</gene>
<evidence type="ECO:0000313" key="3">
    <source>
        <dbReference type="Proteomes" id="UP001557484"/>
    </source>
</evidence>
<organism evidence="2 3">
    <name type="scientific">Zhongshania arctica</name>
    <dbReference type="NCBI Taxonomy" id="3238302"/>
    <lineage>
        <taxon>Bacteria</taxon>
        <taxon>Pseudomonadati</taxon>
        <taxon>Pseudomonadota</taxon>
        <taxon>Gammaproteobacteria</taxon>
        <taxon>Cellvibrionales</taxon>
        <taxon>Spongiibacteraceae</taxon>
        <taxon>Zhongshania</taxon>
    </lineage>
</organism>
<dbReference type="Proteomes" id="UP001557484">
    <property type="component" value="Unassembled WGS sequence"/>
</dbReference>
<protein>
    <submittedName>
        <fullName evidence="2">Hemerythrin domain-containing protein</fullName>
    </submittedName>
</protein>
<dbReference type="Pfam" id="PF01814">
    <property type="entry name" value="Hemerythrin"/>
    <property type="match status" value="1"/>
</dbReference>
<proteinExistence type="predicted"/>
<feature type="domain" description="Hemerythrin-like" evidence="1">
    <location>
        <begin position="19"/>
        <end position="151"/>
    </location>
</feature>
<name>A0ABV3TZ80_9GAMM</name>
<dbReference type="PANTHER" id="PTHR39966">
    <property type="entry name" value="BLL2471 PROTEIN-RELATED"/>
    <property type="match status" value="1"/>
</dbReference>
<accession>A0ABV3TZ80</accession>